<dbReference type="InterPro" id="IPR058922">
    <property type="entry name" value="WHD_DRP"/>
</dbReference>
<evidence type="ECO:0000259" key="2">
    <source>
        <dbReference type="Pfam" id="PF23559"/>
    </source>
</evidence>
<sequence>MIWRWIAEGFIQGGALEIRLFELGGRYFSELINRNLIQLADVNVECRMGNCCIHDMVDDLICSLSSQENFVAILDEGCNLLSHLTNLRYVENLLHLRYLGLQGTYVSVLPTEIGKLQFLQTLDLRIHRSMEVPSSVVRLGHLMGLHVDREMRLPVGIGNLVSLEELRRVKVGGANAIEKEPGKLMELRVLGLSWQGGDESV</sequence>
<dbReference type="GO" id="GO:0098542">
    <property type="term" value="P:defense response to other organism"/>
    <property type="evidence" value="ECO:0007669"/>
    <property type="project" value="TreeGrafter"/>
</dbReference>
<keyword evidence="1" id="KW-0677">Repeat</keyword>
<evidence type="ECO:0000259" key="3">
    <source>
        <dbReference type="Pfam" id="PF23598"/>
    </source>
</evidence>
<dbReference type="InterPro" id="IPR044974">
    <property type="entry name" value="Disease_R_plants"/>
</dbReference>
<dbReference type="InterPro" id="IPR032675">
    <property type="entry name" value="LRR_dom_sf"/>
</dbReference>
<name>M8C3B2_AEGTA</name>
<dbReference type="InterPro" id="IPR055414">
    <property type="entry name" value="LRR_R13L4/SHOC2-like"/>
</dbReference>
<organism evidence="4">
    <name type="scientific">Aegilops tauschii</name>
    <name type="common">Tausch's goatgrass</name>
    <name type="synonym">Aegilops squarrosa</name>
    <dbReference type="NCBI Taxonomy" id="37682"/>
    <lineage>
        <taxon>Eukaryota</taxon>
        <taxon>Viridiplantae</taxon>
        <taxon>Streptophyta</taxon>
        <taxon>Embryophyta</taxon>
        <taxon>Tracheophyta</taxon>
        <taxon>Spermatophyta</taxon>
        <taxon>Magnoliopsida</taxon>
        <taxon>Liliopsida</taxon>
        <taxon>Poales</taxon>
        <taxon>Poaceae</taxon>
        <taxon>BOP clade</taxon>
        <taxon>Pooideae</taxon>
        <taxon>Triticodae</taxon>
        <taxon>Triticeae</taxon>
        <taxon>Triticinae</taxon>
        <taxon>Aegilops</taxon>
    </lineage>
</organism>
<reference evidence="4" key="1">
    <citation type="submission" date="2015-06" db="UniProtKB">
        <authorList>
            <consortium name="EnsemblPlants"/>
        </authorList>
    </citation>
    <scope>IDENTIFICATION</scope>
</reference>
<dbReference type="PANTHER" id="PTHR23155:SF1116">
    <property type="entry name" value="OS12G0273300 PROTEIN"/>
    <property type="match status" value="1"/>
</dbReference>
<dbReference type="Gene3D" id="3.80.10.10">
    <property type="entry name" value="Ribonuclease Inhibitor"/>
    <property type="match status" value="1"/>
</dbReference>
<dbReference type="Pfam" id="PF23598">
    <property type="entry name" value="LRR_14"/>
    <property type="match status" value="1"/>
</dbReference>
<dbReference type="AlphaFoldDB" id="M8C3B2"/>
<proteinExistence type="predicted"/>
<dbReference type="Pfam" id="PF23559">
    <property type="entry name" value="WHD_DRP"/>
    <property type="match status" value="1"/>
</dbReference>
<evidence type="ECO:0000313" key="4">
    <source>
        <dbReference type="EnsemblPlants" id="EMT28543"/>
    </source>
</evidence>
<dbReference type="SUPFAM" id="SSF52058">
    <property type="entry name" value="L domain-like"/>
    <property type="match status" value="1"/>
</dbReference>
<protein>
    <submittedName>
        <fullName evidence="4">Uncharacterized protein</fullName>
    </submittedName>
</protein>
<feature type="domain" description="Disease resistance R13L4/SHOC-2-like LRR" evidence="3">
    <location>
        <begin position="71"/>
        <end position="200"/>
    </location>
</feature>
<feature type="domain" description="Disease resistance protein winged helix" evidence="2">
    <location>
        <begin position="1"/>
        <end position="61"/>
    </location>
</feature>
<evidence type="ECO:0000256" key="1">
    <source>
        <dbReference type="ARBA" id="ARBA00022737"/>
    </source>
</evidence>
<accession>M8C3B2</accession>
<dbReference type="PANTHER" id="PTHR23155">
    <property type="entry name" value="DISEASE RESISTANCE PROTEIN RP"/>
    <property type="match status" value="1"/>
</dbReference>
<dbReference type="EnsemblPlants" id="EMT28543">
    <property type="protein sequence ID" value="EMT28543"/>
    <property type="gene ID" value="F775_25322"/>
</dbReference>